<dbReference type="Gene3D" id="3.40.50.1820">
    <property type="entry name" value="alpha/beta hydrolase"/>
    <property type="match status" value="1"/>
</dbReference>
<gene>
    <name evidence="4" type="primary">Icmel2_0</name>
    <name evidence="4" type="ORF">GTO93_0005692</name>
</gene>
<evidence type="ECO:0000313" key="5">
    <source>
        <dbReference type="Proteomes" id="UP001166093"/>
    </source>
</evidence>
<evidence type="ECO:0000256" key="1">
    <source>
        <dbReference type="ARBA" id="ARBA00022801"/>
    </source>
</evidence>
<dbReference type="SUPFAM" id="SSF53474">
    <property type="entry name" value="alpha/beta-Hydrolases"/>
    <property type="match status" value="1"/>
</dbReference>
<evidence type="ECO:0000259" key="3">
    <source>
        <dbReference type="Pfam" id="PF07859"/>
    </source>
</evidence>
<evidence type="ECO:0000256" key="2">
    <source>
        <dbReference type="SAM" id="Phobius"/>
    </source>
</evidence>
<keyword evidence="1" id="KW-0378">Hydrolase</keyword>
<name>A0ABS2Y0I1_POLSP</name>
<dbReference type="InterPro" id="IPR029058">
    <property type="entry name" value="AB_hydrolase_fold"/>
</dbReference>
<feature type="domain" description="Alpha/beta hydrolase fold-3" evidence="3">
    <location>
        <begin position="121"/>
        <end position="354"/>
    </location>
</feature>
<keyword evidence="2" id="KW-0812">Transmembrane</keyword>
<feature type="non-terminal residue" evidence="4">
    <location>
        <position position="1"/>
    </location>
</feature>
<proteinExistence type="predicted"/>
<feature type="non-terminal residue" evidence="4">
    <location>
        <position position="389"/>
    </location>
</feature>
<dbReference type="Proteomes" id="UP001166093">
    <property type="component" value="Unassembled WGS sequence"/>
</dbReference>
<keyword evidence="2" id="KW-0472">Membrane</keyword>
<evidence type="ECO:0000313" key="4">
    <source>
        <dbReference type="EMBL" id="MBN3280145.1"/>
    </source>
</evidence>
<dbReference type="PANTHER" id="PTHR48081">
    <property type="entry name" value="AB HYDROLASE SUPERFAMILY PROTEIN C4A8.06C"/>
    <property type="match status" value="1"/>
</dbReference>
<accession>A0ABS2Y0I1</accession>
<dbReference type="EMBL" id="JAAWVQ010096018">
    <property type="protein sequence ID" value="MBN3280145.1"/>
    <property type="molecule type" value="Genomic_DNA"/>
</dbReference>
<keyword evidence="5" id="KW-1185">Reference proteome</keyword>
<reference evidence="4" key="1">
    <citation type="journal article" date="2021" name="Cell">
        <title>Tracing the genetic footprints of vertebrate landing in non-teleost ray-finned fishes.</title>
        <authorList>
            <person name="Bi X."/>
            <person name="Wang K."/>
            <person name="Yang L."/>
            <person name="Pan H."/>
            <person name="Jiang H."/>
            <person name="Wei Q."/>
            <person name="Fang M."/>
            <person name="Yu H."/>
            <person name="Zhu C."/>
            <person name="Cai Y."/>
            <person name="He Y."/>
            <person name="Gan X."/>
            <person name="Zeng H."/>
            <person name="Yu D."/>
            <person name="Zhu Y."/>
            <person name="Jiang H."/>
            <person name="Qiu Q."/>
            <person name="Yang H."/>
            <person name="Zhang Y.E."/>
            <person name="Wang W."/>
            <person name="Zhu M."/>
            <person name="He S."/>
            <person name="Zhang G."/>
        </authorList>
    </citation>
    <scope>NUCLEOTIDE SEQUENCE</scope>
    <source>
        <strain evidence="4">Pddl_001</strain>
    </source>
</reference>
<organism evidence="4 5">
    <name type="scientific">Polyodon spathula</name>
    <name type="common">North American paddlefish</name>
    <name type="synonym">Squalus spathula</name>
    <dbReference type="NCBI Taxonomy" id="7913"/>
    <lineage>
        <taxon>Eukaryota</taxon>
        <taxon>Metazoa</taxon>
        <taxon>Chordata</taxon>
        <taxon>Craniata</taxon>
        <taxon>Vertebrata</taxon>
        <taxon>Euteleostomi</taxon>
        <taxon>Actinopterygii</taxon>
        <taxon>Chondrostei</taxon>
        <taxon>Acipenseriformes</taxon>
        <taxon>Polyodontidae</taxon>
        <taxon>Polyodon</taxon>
    </lineage>
</organism>
<dbReference type="InterPro" id="IPR013094">
    <property type="entry name" value="AB_hydrolase_3"/>
</dbReference>
<protein>
    <submittedName>
        <fullName evidence="4">ICML2 methylesterase</fullName>
    </submittedName>
</protein>
<feature type="transmembrane region" description="Helical" evidence="2">
    <location>
        <begin position="12"/>
        <end position="33"/>
    </location>
</feature>
<comment type="caution">
    <text evidence="4">The sequence shown here is derived from an EMBL/GenBank/DDBJ whole genome shotgun (WGS) entry which is preliminary data.</text>
</comment>
<dbReference type="PANTHER" id="PTHR48081:SF33">
    <property type="entry name" value="KYNURENINE FORMAMIDASE"/>
    <property type="match status" value="1"/>
</dbReference>
<sequence length="389" mass="43635">RMLLKYHVCIPIAAGALLFGVPYSISLLAQWLYGWPNKPGFRKYTEALKPRRIYCLTVAVLEMVKYLQYGKLYIQWKTWYMNSANSKYCVKDIHFGRHGNKLDLYYCPHVEGRGSALSPAVIFIYGGAWGSGERSTYCLLAMQMAKELNKSVICPDYSIYPKGNVMEMVQDIADCILWSRETGHTFNIDKASGRSCGNTCISSHCLQRNIVLIGHSAGAHLCALTALFLAAESEEMGIELSKQRDILTSVKGVVGLSGVYHIMNHYQYEAWRGVEYVSTMHKAMGGIEHFEHYSPTLFVETLTEDKLAKLPPFTLIHGTKDTIVPVESTLQFSEALTAAEVKASLFLLPHVGHTEIVTDLMCCNRRYYHTILGCIKQGISSKHVTGTHL</sequence>
<dbReference type="Pfam" id="PF07859">
    <property type="entry name" value="Abhydrolase_3"/>
    <property type="match status" value="1"/>
</dbReference>
<dbReference type="InterPro" id="IPR050300">
    <property type="entry name" value="GDXG_lipolytic_enzyme"/>
</dbReference>
<keyword evidence="2" id="KW-1133">Transmembrane helix</keyword>